<dbReference type="GO" id="GO:0000993">
    <property type="term" value="F:RNA polymerase II complex binding"/>
    <property type="evidence" value="ECO:0007669"/>
    <property type="project" value="TreeGrafter"/>
</dbReference>
<dbReference type="OrthoDB" id="2186602at2759"/>
<dbReference type="GO" id="GO:0032968">
    <property type="term" value="P:positive regulation of transcription elongation by RNA polymerase II"/>
    <property type="evidence" value="ECO:0007669"/>
    <property type="project" value="TreeGrafter"/>
</dbReference>
<dbReference type="GO" id="GO:0006368">
    <property type="term" value="P:transcription elongation by RNA polymerase II"/>
    <property type="evidence" value="ECO:0007669"/>
    <property type="project" value="InterPro"/>
</dbReference>
<evidence type="ECO:0000256" key="4">
    <source>
        <dbReference type="ARBA" id="ARBA00023242"/>
    </source>
</evidence>
<proteinExistence type="inferred from homology"/>
<dbReference type="HOGENOM" id="CLU_025849_2_0_1"/>
<evidence type="ECO:0000313" key="7">
    <source>
        <dbReference type="EMBL" id="CEJ87991.1"/>
    </source>
</evidence>
<protein>
    <submittedName>
        <fullName evidence="7">Putative RNA polymerase II accessory factor, Cdc73</fullName>
    </submittedName>
</protein>
<dbReference type="FunFam" id="3.40.50.11990:FF:000003">
    <property type="entry name" value="Pol II transcription elongation factor subunit Cdc73"/>
    <property type="match status" value="1"/>
</dbReference>
<evidence type="ECO:0000259" key="6">
    <source>
        <dbReference type="Pfam" id="PF05179"/>
    </source>
</evidence>
<organism evidence="7 8">
    <name type="scientific">[Torrubiella] hemipterigena</name>
    <dbReference type="NCBI Taxonomy" id="1531966"/>
    <lineage>
        <taxon>Eukaryota</taxon>
        <taxon>Fungi</taxon>
        <taxon>Dikarya</taxon>
        <taxon>Ascomycota</taxon>
        <taxon>Pezizomycotina</taxon>
        <taxon>Sordariomycetes</taxon>
        <taxon>Hypocreomycetidae</taxon>
        <taxon>Hypocreales</taxon>
        <taxon>Clavicipitaceae</taxon>
        <taxon>Clavicipitaceae incertae sedis</taxon>
        <taxon>'Torrubiella' clade</taxon>
    </lineage>
</organism>
<dbReference type="InterPro" id="IPR031336">
    <property type="entry name" value="CDC73_C"/>
</dbReference>
<name>A0A0A1T1Q4_9HYPO</name>
<dbReference type="AlphaFoldDB" id="A0A0A1T1Q4"/>
<evidence type="ECO:0000256" key="3">
    <source>
        <dbReference type="ARBA" id="ARBA00023163"/>
    </source>
</evidence>
<feature type="domain" description="Cell division control protein 73 C-terminal" evidence="6">
    <location>
        <begin position="307"/>
        <end position="466"/>
    </location>
</feature>
<evidence type="ECO:0000313" key="8">
    <source>
        <dbReference type="Proteomes" id="UP000039046"/>
    </source>
</evidence>
<evidence type="ECO:0000256" key="1">
    <source>
        <dbReference type="ARBA" id="ARBA00004123"/>
    </source>
</evidence>
<dbReference type="STRING" id="1531966.A0A0A1T1Q4"/>
<evidence type="ECO:0000256" key="2">
    <source>
        <dbReference type="ARBA" id="ARBA00010427"/>
    </source>
</evidence>
<sequence>MLDPDWPARHTHPPSNLPPENLPASRIANSAPKHRATFDSGRPPHETPIKSRGSSVLLSPLHPQPATGRPQFEPAATMAAAEQDALLRLRQAIAAQQAFIPSATADAGAAEVPLSQASHLQFPDQAVSLAIDLATRFISNDSPVDLRSIYFAWLNRELAIPEYNASATTLNEQLAAAGSAGKVHNLGFIERLDLITWLEGASEESEYIKPVSGDAADAAAVVPDAAAGAATSVTQTRAGKGSLDPRLASIYDGERKMGDRNSVLRGIKPTDFSHVRKLALPFIQKKPSTSIGSNPSLSINPKGPTRRPDPIILLSPSASSLLRMSNARSFLEDGKFVPPDAGASTASMLHVQRTIRAIDPNRPMRFILVEGSEQFKPEYWNRIVAVFTTGQAWQFKNYKWSNPDDLFKHTLGIYIGWRGEQAPDVVRNWGHRVVSAGVDRWRGEGQDASRFRDKEVVETLWKAIEANMRAKGWKKDAAPISI</sequence>
<dbReference type="Proteomes" id="UP000039046">
    <property type="component" value="Unassembled WGS sequence"/>
</dbReference>
<feature type="region of interest" description="Disordered" evidence="5">
    <location>
        <begin position="1"/>
        <end position="75"/>
    </location>
</feature>
<accession>A0A0A1T1Q4</accession>
<dbReference type="Gene3D" id="3.40.50.11990">
    <property type="entry name" value="RNA polymerase II accessory factor, Cdc73 C-terminal domain"/>
    <property type="match status" value="1"/>
</dbReference>
<dbReference type="PANTHER" id="PTHR12466">
    <property type="entry name" value="CDC73 DOMAIN PROTEIN"/>
    <property type="match status" value="1"/>
</dbReference>
<gene>
    <name evidence="7" type="ORF">VHEMI04577</name>
</gene>
<comment type="subcellular location">
    <subcellularLocation>
        <location evidence="1">Nucleus</location>
    </subcellularLocation>
</comment>
<keyword evidence="4" id="KW-0539">Nucleus</keyword>
<reference evidence="7 8" key="1">
    <citation type="journal article" date="2015" name="Genome Announc.">
        <title>Draft Genome Sequence and Gene Annotation of the Entomopathogenic Fungus Verticillium hemipterigenum.</title>
        <authorList>
            <person name="Horn F."/>
            <person name="Habel A."/>
            <person name="Scharf D.H."/>
            <person name="Dworschak J."/>
            <person name="Brakhage A.A."/>
            <person name="Guthke R."/>
            <person name="Hertweck C."/>
            <person name="Linde J."/>
        </authorList>
    </citation>
    <scope>NUCLEOTIDE SEQUENCE [LARGE SCALE GENOMIC DNA]</scope>
</reference>
<keyword evidence="8" id="KW-1185">Reference proteome</keyword>
<dbReference type="InterPro" id="IPR038103">
    <property type="entry name" value="CDC73_C_sf"/>
</dbReference>
<keyword evidence="3" id="KW-0804">Transcription</keyword>
<comment type="similarity">
    <text evidence="2">Belongs to the CDC73 family.</text>
</comment>
<dbReference type="GO" id="GO:0016593">
    <property type="term" value="C:Cdc73/Paf1 complex"/>
    <property type="evidence" value="ECO:0007669"/>
    <property type="project" value="InterPro"/>
</dbReference>
<evidence type="ECO:0000256" key="5">
    <source>
        <dbReference type="SAM" id="MobiDB-lite"/>
    </source>
</evidence>
<dbReference type="EMBL" id="CDHN01000002">
    <property type="protein sequence ID" value="CEJ87991.1"/>
    <property type="molecule type" value="Genomic_DNA"/>
</dbReference>
<dbReference type="Pfam" id="PF05179">
    <property type="entry name" value="CDC73_C"/>
    <property type="match status" value="1"/>
</dbReference>
<dbReference type="PANTHER" id="PTHR12466:SF8">
    <property type="entry name" value="PARAFIBROMIN"/>
    <property type="match status" value="1"/>
</dbReference>
<dbReference type="InterPro" id="IPR007852">
    <property type="entry name" value="Cdc73/Parafibromin"/>
</dbReference>